<dbReference type="STRING" id="662479.C440_12594"/>
<sequence length="172" mass="19113">MTDEQTPRSRGPNADESHALTGMLSFWETVIEDAEATAAEYTEEGWETLVLHPSDVTVLPPSNLPDSTARVGFDVLVPGEEFETLSEWVADAAFDRYDVYRAHEDGTAFVVSVVQSATTERAVVVPLYYGLDEVSVLKRRAKKQGALRLYVRPVEADQRVELVQSDPDPLFP</sequence>
<proteinExistence type="predicted"/>
<dbReference type="AlphaFoldDB" id="M0IAT5"/>
<keyword evidence="2" id="KW-1185">Reference proteome</keyword>
<dbReference type="RefSeq" id="WP_008320845.1">
    <property type="nucleotide sequence ID" value="NZ_AOLN01000017.1"/>
</dbReference>
<evidence type="ECO:0000313" key="1">
    <source>
        <dbReference type="EMBL" id="ELZ92958.1"/>
    </source>
</evidence>
<comment type="caution">
    <text evidence="1">The sequence shown here is derived from an EMBL/GenBank/DDBJ whole genome shotgun (WGS) entry which is preliminary data.</text>
</comment>
<dbReference type="InterPro" id="IPR055951">
    <property type="entry name" value="DUF7529"/>
</dbReference>
<dbReference type="PATRIC" id="fig|662479.7.peg.2550"/>
<protein>
    <submittedName>
        <fullName evidence="1">Uncharacterized protein</fullName>
    </submittedName>
</protein>
<organism evidence="1 2">
    <name type="scientific">Haloferax mucosum ATCC BAA-1512</name>
    <dbReference type="NCBI Taxonomy" id="662479"/>
    <lineage>
        <taxon>Archaea</taxon>
        <taxon>Methanobacteriati</taxon>
        <taxon>Methanobacteriota</taxon>
        <taxon>Stenosarchaea group</taxon>
        <taxon>Halobacteria</taxon>
        <taxon>Halobacteriales</taxon>
        <taxon>Haloferacaceae</taxon>
        <taxon>Haloferax</taxon>
    </lineage>
</organism>
<dbReference type="OrthoDB" id="325206at2157"/>
<name>M0IAT5_9EURY</name>
<gene>
    <name evidence="1" type="ORF">C440_12594</name>
</gene>
<dbReference type="Pfam" id="PF24373">
    <property type="entry name" value="DUF7529"/>
    <property type="match status" value="1"/>
</dbReference>
<dbReference type="EMBL" id="AOLN01000017">
    <property type="protein sequence ID" value="ELZ92958.1"/>
    <property type="molecule type" value="Genomic_DNA"/>
</dbReference>
<accession>M0IAT5</accession>
<dbReference type="Proteomes" id="UP000011550">
    <property type="component" value="Unassembled WGS sequence"/>
</dbReference>
<reference evidence="1 2" key="1">
    <citation type="journal article" date="2014" name="PLoS Genet.">
        <title>Phylogenetically driven sequencing of extremely halophilic archaea reveals strategies for static and dynamic osmo-response.</title>
        <authorList>
            <person name="Becker E.A."/>
            <person name="Seitzer P.M."/>
            <person name="Tritt A."/>
            <person name="Larsen D."/>
            <person name="Krusor M."/>
            <person name="Yao A.I."/>
            <person name="Wu D."/>
            <person name="Madern D."/>
            <person name="Eisen J.A."/>
            <person name="Darling A.E."/>
            <person name="Facciotti M.T."/>
        </authorList>
    </citation>
    <scope>NUCLEOTIDE SEQUENCE [LARGE SCALE GENOMIC DNA]</scope>
    <source>
        <strain evidence="1 2">ATCC BAA-1512</strain>
    </source>
</reference>
<evidence type="ECO:0000313" key="2">
    <source>
        <dbReference type="Proteomes" id="UP000011550"/>
    </source>
</evidence>